<proteinExistence type="predicted"/>
<name>A0A2P2KJG4_RHIMU</name>
<dbReference type="EMBL" id="GGEC01025358">
    <property type="protein sequence ID" value="MBX05842.1"/>
    <property type="molecule type" value="Transcribed_RNA"/>
</dbReference>
<organism evidence="1">
    <name type="scientific">Rhizophora mucronata</name>
    <name type="common">Asiatic mangrove</name>
    <dbReference type="NCBI Taxonomy" id="61149"/>
    <lineage>
        <taxon>Eukaryota</taxon>
        <taxon>Viridiplantae</taxon>
        <taxon>Streptophyta</taxon>
        <taxon>Embryophyta</taxon>
        <taxon>Tracheophyta</taxon>
        <taxon>Spermatophyta</taxon>
        <taxon>Magnoliopsida</taxon>
        <taxon>eudicotyledons</taxon>
        <taxon>Gunneridae</taxon>
        <taxon>Pentapetalae</taxon>
        <taxon>rosids</taxon>
        <taxon>fabids</taxon>
        <taxon>Malpighiales</taxon>
        <taxon>Rhizophoraceae</taxon>
        <taxon>Rhizophora</taxon>
    </lineage>
</organism>
<reference evidence="1" key="1">
    <citation type="submission" date="2018-02" db="EMBL/GenBank/DDBJ databases">
        <title>Rhizophora mucronata_Transcriptome.</title>
        <authorList>
            <person name="Meera S.P."/>
            <person name="Sreeshan A."/>
            <person name="Augustine A."/>
        </authorList>
    </citation>
    <scope>NUCLEOTIDE SEQUENCE</scope>
    <source>
        <tissue evidence="1">Leaf</tissue>
    </source>
</reference>
<sequence length="14" mass="1625">MSALSYLYATQLYT</sequence>
<evidence type="ECO:0000313" key="1">
    <source>
        <dbReference type="EMBL" id="MBX05842.1"/>
    </source>
</evidence>
<accession>A0A2P2KJG4</accession>
<protein>
    <submittedName>
        <fullName evidence="1">ARF guanine-nucleotide exchange factor GNOM-like</fullName>
    </submittedName>
</protein>